<name>A0A0N4V6X4_ENTVE</name>
<feature type="compositionally biased region" description="Basic residues" evidence="1">
    <location>
        <begin position="320"/>
        <end position="330"/>
    </location>
</feature>
<reference evidence="4" key="1">
    <citation type="submission" date="2017-02" db="UniProtKB">
        <authorList>
            <consortium name="WormBaseParasite"/>
        </authorList>
    </citation>
    <scope>IDENTIFICATION</scope>
</reference>
<feature type="compositionally biased region" description="Low complexity" evidence="1">
    <location>
        <begin position="335"/>
        <end position="347"/>
    </location>
</feature>
<dbReference type="Proteomes" id="UP000274131">
    <property type="component" value="Unassembled WGS sequence"/>
</dbReference>
<organism evidence="4">
    <name type="scientific">Enterobius vermicularis</name>
    <name type="common">Human pinworm</name>
    <dbReference type="NCBI Taxonomy" id="51028"/>
    <lineage>
        <taxon>Eukaryota</taxon>
        <taxon>Metazoa</taxon>
        <taxon>Ecdysozoa</taxon>
        <taxon>Nematoda</taxon>
        <taxon>Chromadorea</taxon>
        <taxon>Rhabditida</taxon>
        <taxon>Spirurina</taxon>
        <taxon>Oxyuridomorpha</taxon>
        <taxon>Oxyuroidea</taxon>
        <taxon>Oxyuridae</taxon>
        <taxon>Enterobius</taxon>
    </lineage>
</organism>
<dbReference type="STRING" id="51028.A0A0N4V6X4"/>
<dbReference type="OrthoDB" id="5832779at2759"/>
<sequence length="427" mass="47017">MGNLATDEILRKLGEEDKTSKAKKNQKSGVMTKDGSKNSKSNGSGAKKNKDKRSHPGKDSAKGSGGSSNSPSPSPKHSIKMNGRVSPLESSGTKENKESVVTENLTQKLSSGKHSGRRSRSSEKTNDKIKAVISTSAVVATGEEDDEEQYVSADEGVNSVASDEVYHTDELSVSSSHDLMNDAGNYRADDEEVIPSKYTVEEPEFIQVTGKNKKKTSTDQDSSSRRIRLVVLKLFSIILRRKNETIYVYSNVEKSTSRQVSSYAEINQRRNSAQLTVDVGTGHQNQLSSPNDHKKFFGSLTRRQLNSLADYIEDSTVHQGKMRKNSHHGNSRNIASSSQQLKSQASQENSKNKLSATEAVDRRSNQPLCSSGRYAAAVTHNSQTIYDLGVVTVLHYEICEIAQVHSKPKNFMSRSAQKLFLITFTYD</sequence>
<evidence type="ECO:0000313" key="4">
    <source>
        <dbReference type="WBParaSite" id="EVEC_0000602301-mRNA-1"/>
    </source>
</evidence>
<dbReference type="AlphaFoldDB" id="A0A0N4V6X4"/>
<gene>
    <name evidence="2" type="ORF">EVEC_LOCUS5634</name>
</gene>
<evidence type="ECO:0000313" key="2">
    <source>
        <dbReference type="EMBL" id="VDD90883.1"/>
    </source>
</evidence>
<proteinExistence type="predicted"/>
<keyword evidence="3" id="KW-1185">Reference proteome</keyword>
<feature type="region of interest" description="Disordered" evidence="1">
    <location>
        <begin position="317"/>
        <end position="366"/>
    </location>
</feature>
<reference evidence="2 3" key="2">
    <citation type="submission" date="2018-10" db="EMBL/GenBank/DDBJ databases">
        <authorList>
            <consortium name="Pathogen Informatics"/>
        </authorList>
    </citation>
    <scope>NUCLEOTIDE SEQUENCE [LARGE SCALE GENOMIC DNA]</scope>
</reference>
<feature type="compositionally biased region" description="Basic and acidic residues" evidence="1">
    <location>
        <begin position="8"/>
        <end position="20"/>
    </location>
</feature>
<dbReference type="WBParaSite" id="EVEC_0000602301-mRNA-1">
    <property type="protein sequence ID" value="EVEC_0000602301-mRNA-1"/>
    <property type="gene ID" value="EVEC_0000602301"/>
</dbReference>
<accession>A0A0N4V6X4</accession>
<evidence type="ECO:0000313" key="3">
    <source>
        <dbReference type="Proteomes" id="UP000274131"/>
    </source>
</evidence>
<dbReference type="EMBL" id="UXUI01008222">
    <property type="protein sequence ID" value="VDD90883.1"/>
    <property type="molecule type" value="Genomic_DNA"/>
</dbReference>
<feature type="region of interest" description="Disordered" evidence="1">
    <location>
        <begin position="1"/>
        <end position="128"/>
    </location>
</feature>
<evidence type="ECO:0000256" key="1">
    <source>
        <dbReference type="SAM" id="MobiDB-lite"/>
    </source>
</evidence>
<protein>
    <submittedName>
        <fullName evidence="4">Suppressor protein SRP40-like</fullName>
    </submittedName>
</protein>